<dbReference type="Proteomes" id="UP000327044">
    <property type="component" value="Unassembled WGS sequence"/>
</dbReference>
<dbReference type="Gene3D" id="3.40.50.150">
    <property type="entry name" value="Vaccinia Virus protein VP39"/>
    <property type="match status" value="1"/>
</dbReference>
<dbReference type="PANTHER" id="PTHR43861:SF1">
    <property type="entry name" value="TRANS-ACONITATE 2-METHYLTRANSFERASE"/>
    <property type="match status" value="1"/>
</dbReference>
<comment type="caution">
    <text evidence="2">The sequence shown here is derived from an EMBL/GenBank/DDBJ whole genome shotgun (WGS) entry which is preliminary data.</text>
</comment>
<dbReference type="PANTHER" id="PTHR43861">
    <property type="entry name" value="TRANS-ACONITATE 2-METHYLTRANSFERASE-RELATED"/>
    <property type="match status" value="1"/>
</dbReference>
<evidence type="ECO:0000313" key="3">
    <source>
        <dbReference type="Proteomes" id="UP000327044"/>
    </source>
</evidence>
<dbReference type="Pfam" id="PF08241">
    <property type="entry name" value="Methyltransf_11"/>
    <property type="match status" value="1"/>
</dbReference>
<evidence type="ECO:0000259" key="1">
    <source>
        <dbReference type="Pfam" id="PF08241"/>
    </source>
</evidence>
<dbReference type="InterPro" id="IPR029063">
    <property type="entry name" value="SAM-dependent_MTases_sf"/>
</dbReference>
<accession>A0A5N4A0Q5</accession>
<dbReference type="CDD" id="cd02440">
    <property type="entry name" value="AdoMet_MTases"/>
    <property type="match status" value="1"/>
</dbReference>
<dbReference type="AlphaFoldDB" id="A0A5N4A0Q5"/>
<proteinExistence type="predicted"/>
<feature type="domain" description="Methyltransferase type 11" evidence="1">
    <location>
        <begin position="39"/>
        <end position="143"/>
    </location>
</feature>
<gene>
    <name evidence="2" type="ORF">PPYR_02700</name>
</gene>
<keyword evidence="3" id="KW-1185">Reference proteome</keyword>
<evidence type="ECO:0000313" key="2">
    <source>
        <dbReference type="EMBL" id="KAB0790900.1"/>
    </source>
</evidence>
<organism evidence="2 3">
    <name type="scientific">Photinus pyralis</name>
    <name type="common">Common eastern firefly</name>
    <name type="synonym">Lampyris pyralis</name>
    <dbReference type="NCBI Taxonomy" id="7054"/>
    <lineage>
        <taxon>Eukaryota</taxon>
        <taxon>Metazoa</taxon>
        <taxon>Ecdysozoa</taxon>
        <taxon>Arthropoda</taxon>
        <taxon>Hexapoda</taxon>
        <taxon>Insecta</taxon>
        <taxon>Pterygota</taxon>
        <taxon>Neoptera</taxon>
        <taxon>Endopterygota</taxon>
        <taxon>Coleoptera</taxon>
        <taxon>Polyphaga</taxon>
        <taxon>Elateriformia</taxon>
        <taxon>Elateroidea</taxon>
        <taxon>Lampyridae</taxon>
        <taxon>Lampyrinae</taxon>
        <taxon>Photinus</taxon>
    </lineage>
</organism>
<dbReference type="OrthoDB" id="8300214at2759"/>
<dbReference type="SUPFAM" id="SSF53335">
    <property type="entry name" value="S-adenosyl-L-methionine-dependent methyltransferases"/>
    <property type="match status" value="1"/>
</dbReference>
<name>A0A5N4A0Q5_PHOPY</name>
<sequence>MINRAAEYVKQSKLSQTGAKKFTKHIQETATWRDNCNVLDIGCGPGNVTYDYILPILPKCTNSIVAIDKRAYLVDYANERYGGKKSKIEFKHLDIVKDVTTLNQYANYFDHIFSFYCLQNILDHETALKNIFKILKPGGDLYFLYDAHNNLYDVCEYLLRTPEWEPVLHDYKDSLYDYHDSATPKQDLEELLVKVGFEHVYSTIENQEILLPMETMTEFAIAQAPFDIPPELERKFGLDGVDAVRTLKMNRFVEGREFCLSQFQELFGHHRKPIDAL</sequence>
<dbReference type="EMBL" id="VVIM01000011">
    <property type="protein sequence ID" value="KAB0790900.1"/>
    <property type="molecule type" value="Genomic_DNA"/>
</dbReference>
<dbReference type="InParanoid" id="A0A5N4A0Q5"/>
<protein>
    <recommendedName>
        <fullName evidence="1">Methyltransferase type 11 domain-containing protein</fullName>
    </recommendedName>
</protein>
<dbReference type="InterPro" id="IPR013216">
    <property type="entry name" value="Methyltransf_11"/>
</dbReference>
<reference evidence="2 3" key="1">
    <citation type="journal article" date="2018" name="Elife">
        <title>Firefly genomes illuminate parallel origins of bioluminescence in beetles.</title>
        <authorList>
            <person name="Fallon T.R."/>
            <person name="Lower S.E."/>
            <person name="Chang C.H."/>
            <person name="Bessho-Uehara M."/>
            <person name="Martin G.J."/>
            <person name="Bewick A.J."/>
            <person name="Behringer M."/>
            <person name="Debat H.J."/>
            <person name="Wong I."/>
            <person name="Day J.C."/>
            <person name="Suvorov A."/>
            <person name="Silva C.J."/>
            <person name="Stanger-Hall K.F."/>
            <person name="Hall D.W."/>
            <person name="Schmitz R.J."/>
            <person name="Nelson D.R."/>
            <person name="Lewis S.M."/>
            <person name="Shigenobu S."/>
            <person name="Bybee S.M."/>
            <person name="Larracuente A.M."/>
            <person name="Oba Y."/>
            <person name="Weng J.K."/>
        </authorList>
    </citation>
    <scope>NUCLEOTIDE SEQUENCE [LARGE SCALE GENOMIC DNA]</scope>
    <source>
        <strain evidence="2">1611_PpyrPB1</strain>
        <tissue evidence="2">Whole body</tissue>
    </source>
</reference>